<proteinExistence type="predicted"/>
<sequence>MHQRLSAVLPRSLARNGCPQLSSDFTNLTPTQSMTDYTLLTAPQSPGLLVRERLCLVSDILQCIHQHVMMVHPWPTRVLSGTAPGCHASSQVILRVSEFGATTKVRPDLLTDGRCGSIVTFHSPFVALHQRRGIHPLGAPNEDEALPLTLMLFDSTTIGNSYIPVHCLCDALISKAPDRRLTAR</sequence>
<dbReference type="Proteomes" id="UP000814033">
    <property type="component" value="Unassembled WGS sequence"/>
</dbReference>
<evidence type="ECO:0000313" key="1">
    <source>
        <dbReference type="EMBL" id="KAI0044798.1"/>
    </source>
</evidence>
<gene>
    <name evidence="1" type="ORF">FA95DRAFT_218457</name>
</gene>
<accession>A0ACB8RMR5</accession>
<name>A0ACB8RMR5_9AGAM</name>
<evidence type="ECO:0000313" key="2">
    <source>
        <dbReference type="Proteomes" id="UP000814033"/>
    </source>
</evidence>
<comment type="caution">
    <text evidence="1">The sequence shown here is derived from an EMBL/GenBank/DDBJ whole genome shotgun (WGS) entry which is preliminary data.</text>
</comment>
<protein>
    <submittedName>
        <fullName evidence="1">Uncharacterized protein</fullName>
    </submittedName>
</protein>
<keyword evidence="2" id="KW-1185">Reference proteome</keyword>
<dbReference type="EMBL" id="MU275971">
    <property type="protein sequence ID" value="KAI0044798.1"/>
    <property type="molecule type" value="Genomic_DNA"/>
</dbReference>
<reference evidence="1" key="2">
    <citation type="journal article" date="2022" name="New Phytol.">
        <title>Evolutionary transition to the ectomycorrhizal habit in the genomes of a hyperdiverse lineage of mushroom-forming fungi.</title>
        <authorList>
            <person name="Looney B."/>
            <person name="Miyauchi S."/>
            <person name="Morin E."/>
            <person name="Drula E."/>
            <person name="Courty P.E."/>
            <person name="Kohler A."/>
            <person name="Kuo A."/>
            <person name="LaButti K."/>
            <person name="Pangilinan J."/>
            <person name="Lipzen A."/>
            <person name="Riley R."/>
            <person name="Andreopoulos W."/>
            <person name="He G."/>
            <person name="Johnson J."/>
            <person name="Nolan M."/>
            <person name="Tritt A."/>
            <person name="Barry K.W."/>
            <person name="Grigoriev I.V."/>
            <person name="Nagy L.G."/>
            <person name="Hibbett D."/>
            <person name="Henrissat B."/>
            <person name="Matheny P.B."/>
            <person name="Labbe J."/>
            <person name="Martin F.M."/>
        </authorList>
    </citation>
    <scope>NUCLEOTIDE SEQUENCE</scope>
    <source>
        <strain evidence="1">FP105234-sp</strain>
    </source>
</reference>
<reference evidence="1" key="1">
    <citation type="submission" date="2021-02" db="EMBL/GenBank/DDBJ databases">
        <authorList>
            <consortium name="DOE Joint Genome Institute"/>
            <person name="Ahrendt S."/>
            <person name="Looney B.P."/>
            <person name="Miyauchi S."/>
            <person name="Morin E."/>
            <person name="Drula E."/>
            <person name="Courty P.E."/>
            <person name="Chicoki N."/>
            <person name="Fauchery L."/>
            <person name="Kohler A."/>
            <person name="Kuo A."/>
            <person name="Labutti K."/>
            <person name="Pangilinan J."/>
            <person name="Lipzen A."/>
            <person name="Riley R."/>
            <person name="Andreopoulos W."/>
            <person name="He G."/>
            <person name="Johnson J."/>
            <person name="Barry K.W."/>
            <person name="Grigoriev I.V."/>
            <person name="Nagy L."/>
            <person name="Hibbett D."/>
            <person name="Henrissat B."/>
            <person name="Matheny P.B."/>
            <person name="Labbe J."/>
            <person name="Martin F."/>
        </authorList>
    </citation>
    <scope>NUCLEOTIDE SEQUENCE</scope>
    <source>
        <strain evidence="1">FP105234-sp</strain>
    </source>
</reference>
<organism evidence="1 2">
    <name type="scientific">Auriscalpium vulgare</name>
    <dbReference type="NCBI Taxonomy" id="40419"/>
    <lineage>
        <taxon>Eukaryota</taxon>
        <taxon>Fungi</taxon>
        <taxon>Dikarya</taxon>
        <taxon>Basidiomycota</taxon>
        <taxon>Agaricomycotina</taxon>
        <taxon>Agaricomycetes</taxon>
        <taxon>Russulales</taxon>
        <taxon>Auriscalpiaceae</taxon>
        <taxon>Auriscalpium</taxon>
    </lineage>
</organism>